<protein>
    <recommendedName>
        <fullName evidence="5 17">NADH-ubiquinone oxidoreductase chain 4L</fullName>
        <ecNumber evidence="4 17">7.1.1.2</ecNumber>
    </recommendedName>
</protein>
<evidence type="ECO:0000256" key="16">
    <source>
        <dbReference type="ARBA" id="ARBA00049551"/>
    </source>
</evidence>
<dbReference type="EMBL" id="LT594364">
    <property type="protein sequence ID" value="SBT62682.1"/>
    <property type="molecule type" value="Genomic_DNA"/>
</dbReference>
<evidence type="ECO:0000256" key="4">
    <source>
        <dbReference type="ARBA" id="ARBA00012944"/>
    </source>
</evidence>
<evidence type="ECO:0000313" key="29">
    <source>
        <dbReference type="EMBL" id="SBT62682.1"/>
    </source>
</evidence>
<accession>A0A1G4DGX6</accession>
<evidence type="ECO:0000256" key="11">
    <source>
        <dbReference type="ARBA" id="ARBA00022989"/>
    </source>
</evidence>
<dbReference type="InterPro" id="IPR001133">
    <property type="entry name" value="NADH_UbQ_OxRdtase_chain4L/K"/>
</dbReference>
<dbReference type="InterPro" id="IPR039428">
    <property type="entry name" value="NUOK/Mnh_C1-like"/>
</dbReference>
<dbReference type="FunFam" id="1.10.287.3510:FF:000011">
    <property type="entry name" value="NADH-ubiquinone oxidoreductase chain 4L"/>
    <property type="match status" value="1"/>
</dbReference>
<name>A0A1G4DGX6_9ASCO</name>
<keyword evidence="11 17" id="KW-1133">Transmembrane helix</keyword>
<evidence type="ECO:0000313" key="28">
    <source>
        <dbReference type="EMBL" id="SBT62666.1"/>
    </source>
</evidence>
<evidence type="ECO:0000256" key="2">
    <source>
        <dbReference type="ARBA" id="ARBA00004225"/>
    </source>
</evidence>
<comment type="similarity">
    <text evidence="3 17">Belongs to the complex I subunit 4L family.</text>
</comment>
<gene>
    <name evidence="33" type="primary">nad4L</name>
</gene>
<dbReference type="GO" id="GO:0008137">
    <property type="term" value="F:NADH dehydrogenase (ubiquinone) activity"/>
    <property type="evidence" value="ECO:0007669"/>
    <property type="project" value="UniProtKB-EC"/>
</dbReference>
<dbReference type="EMBL" id="LT594354">
    <property type="protein sequence ID" value="SBT62524.1"/>
    <property type="molecule type" value="Genomic_DNA"/>
</dbReference>
<evidence type="ECO:0000313" key="34">
    <source>
        <dbReference type="EMBL" id="SBT62839.1"/>
    </source>
</evidence>
<dbReference type="EMBL" id="LT594355">
    <property type="protein sequence ID" value="SBT62540.1"/>
    <property type="molecule type" value="Genomic_DNA"/>
</dbReference>
<evidence type="ECO:0000256" key="8">
    <source>
        <dbReference type="ARBA" id="ARBA00022692"/>
    </source>
</evidence>
<keyword evidence="6 17" id="KW-0813">Transport</keyword>
<dbReference type="EMBL" id="LT594361">
    <property type="protein sequence ID" value="SBT62635.1"/>
    <property type="molecule type" value="Genomic_DNA"/>
</dbReference>
<evidence type="ECO:0000313" key="27">
    <source>
        <dbReference type="EMBL" id="SBT62651.1"/>
    </source>
</evidence>
<evidence type="ECO:0000313" key="19">
    <source>
        <dbReference type="EMBL" id="SBT62524.1"/>
    </source>
</evidence>
<comment type="catalytic activity">
    <reaction evidence="16 17">
        <text>a ubiquinone + NADH + 5 H(+)(in) = a ubiquinol + NAD(+) + 4 H(+)(out)</text>
        <dbReference type="Rhea" id="RHEA:29091"/>
        <dbReference type="Rhea" id="RHEA-COMP:9565"/>
        <dbReference type="Rhea" id="RHEA-COMP:9566"/>
        <dbReference type="ChEBI" id="CHEBI:15378"/>
        <dbReference type="ChEBI" id="CHEBI:16389"/>
        <dbReference type="ChEBI" id="CHEBI:17976"/>
        <dbReference type="ChEBI" id="CHEBI:57540"/>
        <dbReference type="ChEBI" id="CHEBI:57945"/>
        <dbReference type="EC" id="7.1.1.2"/>
    </reaction>
</comment>
<dbReference type="EMBL" id="LT594374">
    <property type="protein sequence ID" value="SBT62839.1"/>
    <property type="molecule type" value="Genomic_DNA"/>
</dbReference>
<evidence type="ECO:0000256" key="12">
    <source>
        <dbReference type="ARBA" id="ARBA00023027"/>
    </source>
</evidence>
<dbReference type="EMBL" id="LT594373">
    <property type="protein sequence ID" value="SBT62824.1"/>
    <property type="molecule type" value="Genomic_DNA"/>
</dbReference>
<feature type="transmembrane region" description="Helical" evidence="17">
    <location>
        <begin position="50"/>
        <end position="74"/>
    </location>
</feature>
<evidence type="ECO:0000313" key="33">
    <source>
        <dbReference type="EMBL" id="SBT62824.1"/>
    </source>
</evidence>
<evidence type="ECO:0000313" key="20">
    <source>
        <dbReference type="EMBL" id="SBT62540.1"/>
    </source>
</evidence>
<dbReference type="EMBL" id="LT594379">
    <property type="protein sequence ID" value="SBT62919.1"/>
    <property type="molecule type" value="Genomic_DNA"/>
</dbReference>
<evidence type="ECO:0000256" key="5">
    <source>
        <dbReference type="ARBA" id="ARBA00016612"/>
    </source>
</evidence>
<dbReference type="Gene3D" id="1.10.287.3510">
    <property type="match status" value="1"/>
</dbReference>
<evidence type="ECO:0000313" key="25">
    <source>
        <dbReference type="EMBL" id="SBT62619.1"/>
    </source>
</evidence>
<dbReference type="GO" id="GO:0005743">
    <property type="term" value="C:mitochondrial inner membrane"/>
    <property type="evidence" value="ECO:0007669"/>
    <property type="project" value="UniProtKB-SubCell"/>
</dbReference>
<evidence type="ECO:0000256" key="9">
    <source>
        <dbReference type="ARBA" id="ARBA00022967"/>
    </source>
</evidence>
<keyword evidence="12 17" id="KW-0520">NAD</keyword>
<dbReference type="EMBL" id="LT594376">
    <property type="protein sequence ID" value="SBT62871.1"/>
    <property type="molecule type" value="Genomic_DNA"/>
</dbReference>
<dbReference type="PANTHER" id="PTHR11434:SF16">
    <property type="entry name" value="NADH-UBIQUINONE OXIDOREDUCTASE CHAIN 4L"/>
    <property type="match status" value="1"/>
</dbReference>
<organism evidence="33">
    <name type="scientific">Candida orthopsilosis</name>
    <dbReference type="NCBI Taxonomy" id="273371"/>
    <lineage>
        <taxon>Eukaryota</taxon>
        <taxon>Fungi</taxon>
        <taxon>Dikarya</taxon>
        <taxon>Ascomycota</taxon>
        <taxon>Saccharomycotina</taxon>
        <taxon>Pichiomycetes</taxon>
        <taxon>Debaryomycetaceae</taxon>
        <taxon>Candida/Lodderomyces clade</taxon>
        <taxon>Candida</taxon>
    </lineage>
</organism>
<evidence type="ECO:0000256" key="14">
    <source>
        <dbReference type="ARBA" id="ARBA00023128"/>
    </source>
</evidence>
<comment type="function">
    <text evidence="1">Core subunit of the mitochondrial membrane respiratory chain NADH dehydrogenase (Complex I) that is believed to belong to the minimal assembly required for catalysis. Complex I functions in the transfer of electrons from NADH to the respiratory chain. The immediate electron acceptor for the enzyme is believed to be ubiquinone.</text>
</comment>
<evidence type="ECO:0000313" key="23">
    <source>
        <dbReference type="EMBL" id="SBT62587.1"/>
    </source>
</evidence>
<dbReference type="EMBL" id="LT594369">
    <property type="protein sequence ID" value="SBT62761.1"/>
    <property type="molecule type" value="Genomic_DNA"/>
</dbReference>
<evidence type="ECO:0000313" key="26">
    <source>
        <dbReference type="EMBL" id="SBT62635.1"/>
    </source>
</evidence>
<geneLocation type="mitochondrion" evidence="33"/>
<evidence type="ECO:0000313" key="37">
    <source>
        <dbReference type="EMBL" id="SBT62919.1"/>
    </source>
</evidence>
<comment type="subcellular location">
    <subcellularLocation>
        <location evidence="17">Mitochondrion inner membrane</location>
        <topology evidence="17">Multi-pass membrane protein</topology>
    </subcellularLocation>
    <subcellularLocation>
        <location evidence="2">Mitochondrion membrane</location>
        <topology evidence="2">Multi-pass membrane protein</topology>
    </subcellularLocation>
</comment>
<evidence type="ECO:0000313" key="35">
    <source>
        <dbReference type="EMBL" id="SBT62871.1"/>
    </source>
</evidence>
<evidence type="ECO:0000313" key="18">
    <source>
        <dbReference type="EMBL" id="SBT62508.1"/>
    </source>
</evidence>
<dbReference type="EMBL" id="LT594363">
    <property type="protein sequence ID" value="SBT62666.1"/>
    <property type="molecule type" value="Genomic_DNA"/>
</dbReference>
<evidence type="ECO:0000313" key="36">
    <source>
        <dbReference type="EMBL" id="SBT62887.1"/>
    </source>
</evidence>
<sequence>MLATISMLLLFYMSQNNTITLLIAIEMLLLTVTVKLMYMGSVYDDMYGTMFSIVIIILAGAESAMGLSILVSYYRLRGKVGHTI</sequence>
<evidence type="ECO:0000256" key="15">
    <source>
        <dbReference type="ARBA" id="ARBA00023136"/>
    </source>
</evidence>
<keyword evidence="8 17" id="KW-0812">Transmembrane</keyword>
<evidence type="ECO:0000313" key="31">
    <source>
        <dbReference type="EMBL" id="SBT62761.1"/>
    </source>
</evidence>
<evidence type="ECO:0000256" key="13">
    <source>
        <dbReference type="ARBA" id="ARBA00023075"/>
    </source>
</evidence>
<feature type="transmembrane region" description="Helical" evidence="17">
    <location>
        <begin position="21"/>
        <end position="38"/>
    </location>
</feature>
<dbReference type="EMBL" id="LT594368">
    <property type="protein sequence ID" value="SBT62745.1"/>
    <property type="molecule type" value="Genomic_DNA"/>
</dbReference>
<evidence type="ECO:0000256" key="17">
    <source>
        <dbReference type="RuleBase" id="RU004419"/>
    </source>
</evidence>
<comment type="function">
    <text evidence="17">Core subunit of the mitochondrial membrane respiratory chain NADH dehydrogenase (Complex I) which catalyzes electron transfer from NADH through the respiratory chain, using ubiquinone as an electron acceptor.</text>
</comment>
<reference evidence="33" key="2">
    <citation type="submission" date="2016-05" db="EMBL/GenBank/DDBJ databases">
        <authorList>
            <person name="Lavstsen T."/>
            <person name="Jespersen J.S."/>
        </authorList>
    </citation>
    <scope>NUCLEOTIDE SEQUENCE</scope>
    <source>
        <strain evidence="18">90-125</strain>
        <strain evidence="19">Sample_151</strain>
        <strain evidence="20">Sample_1540</strain>
        <strain evidence="21">Sample_1799</strain>
        <strain evidence="22">Sample_1825</strain>
        <strain evidence="23">Sample_185</strain>
        <strain evidence="24">Sample_282</strain>
        <strain evidence="25">Sample_320</strain>
        <strain evidence="26">Sample_421</strain>
        <strain evidence="27">Sample_422</strain>
        <strain evidence="28">Sample_423</strain>
        <strain evidence="29">Sample_424</strain>
        <strain evidence="30">Sample_428</strain>
        <strain evidence="31">Sample_433</strain>
        <strain evidence="32">Sample_434</strain>
        <strain evidence="33">Sample_437</strain>
        <strain evidence="34">Sample_498</strain>
        <strain evidence="35">Sample_599</strain>
        <strain evidence="36">Sample_748</strain>
        <strain evidence="37">Sample_B-8274</strain>
    </source>
</reference>
<dbReference type="EC" id="7.1.1.2" evidence="4 17"/>
<dbReference type="EMBL" id="LT594362">
    <property type="protein sequence ID" value="SBT62651.1"/>
    <property type="molecule type" value="Genomic_DNA"/>
</dbReference>
<dbReference type="GO" id="GO:0042773">
    <property type="term" value="P:ATP synthesis coupled electron transport"/>
    <property type="evidence" value="ECO:0007669"/>
    <property type="project" value="UniProtKB-UniRule"/>
</dbReference>
<dbReference type="EMBL" id="LT594359">
    <property type="protein sequence ID" value="SBT62603.1"/>
    <property type="molecule type" value="Genomic_DNA"/>
</dbReference>
<keyword evidence="10 17" id="KW-0249">Electron transport</keyword>
<dbReference type="EMBL" id="LT594353">
    <property type="protein sequence ID" value="SBT62508.1"/>
    <property type="molecule type" value="Genomic_DNA"/>
</dbReference>
<evidence type="ECO:0000256" key="1">
    <source>
        <dbReference type="ARBA" id="ARBA00003257"/>
    </source>
</evidence>
<evidence type="ECO:0000256" key="10">
    <source>
        <dbReference type="ARBA" id="ARBA00022982"/>
    </source>
</evidence>
<evidence type="ECO:0000313" key="30">
    <source>
        <dbReference type="EMBL" id="SBT62745.1"/>
    </source>
</evidence>
<dbReference type="EMBL" id="LT594370">
    <property type="protein sequence ID" value="SBT62776.1"/>
    <property type="molecule type" value="Genomic_DNA"/>
</dbReference>
<evidence type="ECO:0000313" key="21">
    <source>
        <dbReference type="EMBL" id="SBT62555.1"/>
    </source>
</evidence>
<dbReference type="EMBL" id="LT594356">
    <property type="protein sequence ID" value="SBT62555.1"/>
    <property type="molecule type" value="Genomic_DNA"/>
</dbReference>
<dbReference type="AlphaFoldDB" id="A0A1G4DGX6"/>
<keyword evidence="9 17" id="KW-1278">Translocase</keyword>
<evidence type="ECO:0000313" key="32">
    <source>
        <dbReference type="EMBL" id="SBT62776.1"/>
    </source>
</evidence>
<evidence type="ECO:0000313" key="24">
    <source>
        <dbReference type="EMBL" id="SBT62603.1"/>
    </source>
</evidence>
<dbReference type="EMBL" id="LT594358">
    <property type="protein sequence ID" value="SBT62587.1"/>
    <property type="molecule type" value="Genomic_DNA"/>
</dbReference>
<dbReference type="GO" id="GO:0030964">
    <property type="term" value="C:NADH dehydrogenase complex"/>
    <property type="evidence" value="ECO:0007669"/>
    <property type="project" value="TreeGrafter"/>
</dbReference>
<evidence type="ECO:0000256" key="6">
    <source>
        <dbReference type="ARBA" id="ARBA00022448"/>
    </source>
</evidence>
<evidence type="ECO:0000256" key="7">
    <source>
        <dbReference type="ARBA" id="ARBA00022660"/>
    </source>
</evidence>
<evidence type="ECO:0000313" key="22">
    <source>
        <dbReference type="EMBL" id="SBT62571.1"/>
    </source>
</evidence>
<dbReference type="PANTHER" id="PTHR11434">
    <property type="entry name" value="NADH-UBIQUINONE OXIDOREDUCTASE SUBUNIT ND4L"/>
    <property type="match status" value="1"/>
</dbReference>
<keyword evidence="13 17" id="KW-0830">Ubiquinone</keyword>
<proteinExistence type="inferred from homology"/>
<dbReference type="EMBL" id="LT594357">
    <property type="protein sequence ID" value="SBT62571.1"/>
    <property type="molecule type" value="Genomic_DNA"/>
</dbReference>
<keyword evidence="15 17" id="KW-0472">Membrane</keyword>
<dbReference type="EMBL" id="LT594377">
    <property type="protein sequence ID" value="SBT62887.1"/>
    <property type="molecule type" value="Genomic_DNA"/>
</dbReference>
<evidence type="ECO:0000256" key="3">
    <source>
        <dbReference type="ARBA" id="ARBA00010519"/>
    </source>
</evidence>
<keyword evidence="17" id="KW-0999">Mitochondrion inner membrane</keyword>
<keyword evidence="7 17" id="KW-0679">Respiratory chain</keyword>
<dbReference type="Pfam" id="PF00420">
    <property type="entry name" value="Oxidored_q2"/>
    <property type="match status" value="1"/>
</dbReference>
<dbReference type="GO" id="GO:0016651">
    <property type="term" value="F:oxidoreductase activity, acting on NAD(P)H"/>
    <property type="evidence" value="ECO:0007669"/>
    <property type="project" value="InterPro"/>
</dbReference>
<keyword evidence="14 17" id="KW-0496">Mitochondrion</keyword>
<reference evidence="33" key="1">
    <citation type="journal article" date="2016" name="PLoS Genet.">
        <title>Multiple origins of the pathogenic yeast Candida orthopsilosis by separate hybridizations between two parental species.</title>
        <authorList>
            <person name="Schroder M.S."/>
            <person name="Martinez K."/>
            <person name="Prandini T."/>
            <person name="Hammel S."/>
            <person name="Higgins D.G."/>
            <person name="Bagagli E."/>
            <person name="Wolfe K.H."/>
            <person name="Butler G."/>
        </authorList>
    </citation>
    <scope>NUCLEOTIDE SEQUENCE</scope>
    <source>
        <strain evidence="18">90-125</strain>
        <strain evidence="19">Sample_151</strain>
        <strain evidence="20">Sample_1540</strain>
        <strain evidence="21">Sample_1799</strain>
        <strain evidence="22">Sample_1825</strain>
        <strain evidence="23">Sample_185</strain>
        <strain evidence="24">Sample_282</strain>
        <strain evidence="25">Sample_320</strain>
        <strain evidence="26">Sample_421</strain>
        <strain evidence="27">Sample_422</strain>
        <strain evidence="28">Sample_423</strain>
        <strain evidence="29">Sample_424</strain>
        <strain evidence="30">Sample_428</strain>
        <strain evidence="31">Sample_433</strain>
        <strain evidence="32">Sample_434</strain>
        <strain evidence="33">Sample_437</strain>
        <strain evidence="34">Sample_498</strain>
        <strain evidence="35">Sample_599</strain>
        <strain evidence="36">Sample_748</strain>
        <strain evidence="37">Sample_B-8274</strain>
    </source>
</reference>
<dbReference type="EMBL" id="LT594360">
    <property type="protein sequence ID" value="SBT62619.1"/>
    <property type="molecule type" value="Genomic_DNA"/>
</dbReference>